<comment type="caution">
    <text evidence="1">The sequence shown here is derived from an EMBL/GenBank/DDBJ whole genome shotgun (WGS) entry which is preliminary data.</text>
</comment>
<dbReference type="Proteomes" id="UP001162992">
    <property type="component" value="Chromosome 16"/>
</dbReference>
<proteinExistence type="predicted"/>
<dbReference type="EMBL" id="CM055107">
    <property type="protein sequence ID" value="KAJ7527182.1"/>
    <property type="molecule type" value="Genomic_DNA"/>
</dbReference>
<protein>
    <submittedName>
        <fullName evidence="1">Uncharacterized protein</fullName>
    </submittedName>
</protein>
<gene>
    <name evidence="1" type="ORF">O6H91_16G040900</name>
</gene>
<reference evidence="2" key="1">
    <citation type="journal article" date="2024" name="Proc. Natl. Acad. Sci. U.S.A.">
        <title>Extraordinary preservation of gene collinearity over three hundred million years revealed in homosporous lycophytes.</title>
        <authorList>
            <person name="Li C."/>
            <person name="Wickell D."/>
            <person name="Kuo L.Y."/>
            <person name="Chen X."/>
            <person name="Nie B."/>
            <person name="Liao X."/>
            <person name="Peng D."/>
            <person name="Ji J."/>
            <person name="Jenkins J."/>
            <person name="Williams M."/>
            <person name="Shu S."/>
            <person name="Plott C."/>
            <person name="Barry K."/>
            <person name="Rajasekar S."/>
            <person name="Grimwood J."/>
            <person name="Han X."/>
            <person name="Sun S."/>
            <person name="Hou Z."/>
            <person name="He W."/>
            <person name="Dai G."/>
            <person name="Sun C."/>
            <person name="Schmutz J."/>
            <person name="Leebens-Mack J.H."/>
            <person name="Li F.W."/>
            <person name="Wang L."/>
        </authorList>
    </citation>
    <scope>NUCLEOTIDE SEQUENCE [LARGE SCALE GENOMIC DNA]</scope>
    <source>
        <strain evidence="2">cv. PW_Plant_1</strain>
    </source>
</reference>
<sequence>MGSLPTNRGSSVTQQSLLSCTLSSLLVAVLLLLCACSSILAAPIKDQTYITWSQDHVKMLDAEDAIQITLDSASGSGFTSNKKFLYGSISMEIKLVPGDSAGTVTAYYLSSEINDEFDFEFLGNVSGEPYLLQTNVYSNGTSGREHVLALWFDPTADYHTYSFLWNKYHAVFFVDSTPIRMFANSQALGVPYISKPMRLYTSIWNGEVWATRGGQDKINWKHAPFVASFHNFTVDACIWQEHDSECCASASNLWWEQEAYQALSSEQESMFNIVQNNYTVYDYCKDVHRYPILPAECNHQL</sequence>
<keyword evidence="2" id="KW-1185">Reference proteome</keyword>
<name>A0ACC2BBS6_DIPCM</name>
<organism evidence="1 2">
    <name type="scientific">Diphasiastrum complanatum</name>
    <name type="common">Issler's clubmoss</name>
    <name type="synonym">Lycopodium complanatum</name>
    <dbReference type="NCBI Taxonomy" id="34168"/>
    <lineage>
        <taxon>Eukaryota</taxon>
        <taxon>Viridiplantae</taxon>
        <taxon>Streptophyta</taxon>
        <taxon>Embryophyta</taxon>
        <taxon>Tracheophyta</taxon>
        <taxon>Lycopodiopsida</taxon>
        <taxon>Lycopodiales</taxon>
        <taxon>Lycopodiaceae</taxon>
        <taxon>Lycopodioideae</taxon>
        <taxon>Diphasiastrum</taxon>
    </lineage>
</organism>
<accession>A0ACC2BBS6</accession>
<evidence type="ECO:0000313" key="2">
    <source>
        <dbReference type="Proteomes" id="UP001162992"/>
    </source>
</evidence>
<evidence type="ECO:0000313" key="1">
    <source>
        <dbReference type="EMBL" id="KAJ7527182.1"/>
    </source>
</evidence>